<dbReference type="PIRSF" id="PIRSF005572">
    <property type="entry name" value="NifS"/>
    <property type="match status" value="1"/>
</dbReference>
<comment type="similarity">
    <text evidence="2">Belongs to the class-V pyridoxal-phosphate-dependent aminotransferase family. NifS/IscS subfamily.</text>
</comment>
<dbReference type="GO" id="GO:0046872">
    <property type="term" value="F:metal ion binding"/>
    <property type="evidence" value="ECO:0007669"/>
    <property type="project" value="UniProtKB-KW"/>
</dbReference>
<dbReference type="EMBL" id="CP036278">
    <property type="protein sequence ID" value="QDU56530.1"/>
    <property type="molecule type" value="Genomic_DNA"/>
</dbReference>
<evidence type="ECO:0000256" key="1">
    <source>
        <dbReference type="ARBA" id="ARBA00001933"/>
    </source>
</evidence>
<evidence type="ECO:0000256" key="10">
    <source>
        <dbReference type="RuleBase" id="RU004504"/>
    </source>
</evidence>
<comment type="catalytic activity">
    <reaction evidence="9">
        <text>(sulfur carrier)-H + L-cysteine = (sulfur carrier)-SH + L-alanine</text>
        <dbReference type="Rhea" id="RHEA:43892"/>
        <dbReference type="Rhea" id="RHEA-COMP:14737"/>
        <dbReference type="Rhea" id="RHEA-COMP:14739"/>
        <dbReference type="ChEBI" id="CHEBI:29917"/>
        <dbReference type="ChEBI" id="CHEBI:35235"/>
        <dbReference type="ChEBI" id="CHEBI:57972"/>
        <dbReference type="ChEBI" id="CHEBI:64428"/>
        <dbReference type="EC" id="2.8.1.7"/>
    </reaction>
</comment>
<comment type="cofactor">
    <cofactor evidence="1 10">
        <name>pyridoxal 5'-phosphate</name>
        <dbReference type="ChEBI" id="CHEBI:597326"/>
    </cofactor>
</comment>
<keyword evidence="7" id="KW-0408">Iron</keyword>
<dbReference type="PANTHER" id="PTHR11601">
    <property type="entry name" value="CYSTEINE DESULFURYLASE FAMILY MEMBER"/>
    <property type="match status" value="1"/>
</dbReference>
<evidence type="ECO:0000259" key="11">
    <source>
        <dbReference type="Pfam" id="PF00266"/>
    </source>
</evidence>
<gene>
    <name evidence="12" type="primary">iscS_1</name>
    <name evidence="12" type="ORF">Pan181_27400</name>
</gene>
<evidence type="ECO:0000313" key="12">
    <source>
        <dbReference type="EMBL" id="QDU56530.1"/>
    </source>
</evidence>
<dbReference type="InterPro" id="IPR015424">
    <property type="entry name" value="PyrdxlP-dep_Trfase"/>
</dbReference>
<evidence type="ECO:0000256" key="7">
    <source>
        <dbReference type="ARBA" id="ARBA00023004"/>
    </source>
</evidence>
<dbReference type="Gene3D" id="1.10.260.50">
    <property type="match status" value="1"/>
</dbReference>
<dbReference type="PANTHER" id="PTHR11601:SF34">
    <property type="entry name" value="CYSTEINE DESULFURASE"/>
    <property type="match status" value="1"/>
</dbReference>
<accession>A0A518AP74</accession>
<dbReference type="InterPro" id="IPR015422">
    <property type="entry name" value="PyrdxlP-dep_Trfase_small"/>
</dbReference>
<keyword evidence="6" id="KW-0663">Pyridoxal phosphate</keyword>
<proteinExistence type="inferred from homology"/>
<dbReference type="Gene3D" id="3.40.640.10">
    <property type="entry name" value="Type I PLP-dependent aspartate aminotransferase-like (Major domain)"/>
    <property type="match status" value="1"/>
</dbReference>
<dbReference type="SUPFAM" id="SSF53383">
    <property type="entry name" value="PLP-dependent transferases"/>
    <property type="match status" value="1"/>
</dbReference>
<dbReference type="InterPro" id="IPR016454">
    <property type="entry name" value="Cysteine_dSase"/>
</dbReference>
<evidence type="ECO:0000256" key="9">
    <source>
        <dbReference type="ARBA" id="ARBA00050776"/>
    </source>
</evidence>
<organism evidence="12 13">
    <name type="scientific">Aeoliella mucimassa</name>
    <dbReference type="NCBI Taxonomy" id="2527972"/>
    <lineage>
        <taxon>Bacteria</taxon>
        <taxon>Pseudomonadati</taxon>
        <taxon>Planctomycetota</taxon>
        <taxon>Planctomycetia</taxon>
        <taxon>Pirellulales</taxon>
        <taxon>Lacipirellulaceae</taxon>
        <taxon>Aeoliella</taxon>
    </lineage>
</organism>
<dbReference type="AlphaFoldDB" id="A0A518AP74"/>
<evidence type="ECO:0000256" key="4">
    <source>
        <dbReference type="ARBA" id="ARBA00022679"/>
    </source>
</evidence>
<evidence type="ECO:0000256" key="2">
    <source>
        <dbReference type="ARBA" id="ARBA00006490"/>
    </source>
</evidence>
<evidence type="ECO:0000313" key="13">
    <source>
        <dbReference type="Proteomes" id="UP000315750"/>
    </source>
</evidence>
<sequence length="386" mass="41230">MTLYLDDNASTRVDPRVIDLMVDVMRNQYGNAGSSHIFGSQAKQLIHTARDQIANLVAARRHEVIFTSGATESNNLALLGLAEHGLRTGKRHIVSTQIEHKAVLEPLEQLRTRGFDITLVPCDSQGVVSAESIVDSIRDDTLLLSVMQVNNETGVRQPIAAFAEAIVSRDVWFHVDAAQGFGKDLDPLTHAGIDLISISGHKIHGPQGVGALIARRHKNELPPLQPLMFGGGQELGIRPGTLPTALIAGFGLAAELAAAEADARKAHCQQVRALLFESLNSLSVTCHGSSKDQLPNTMNISIHGISSDQAIEVLDDCLALSDGSACTSVCATASHVLRAMGVPDSLADCAIRLSWSYQTNLAELRDTLPHAIGILGDLQNNDSTSS</sequence>
<dbReference type="RefSeq" id="WP_145247266.1">
    <property type="nucleotide sequence ID" value="NZ_CP036278.1"/>
</dbReference>
<evidence type="ECO:0000256" key="5">
    <source>
        <dbReference type="ARBA" id="ARBA00022723"/>
    </source>
</evidence>
<dbReference type="OrthoDB" id="9808002at2"/>
<dbReference type="InterPro" id="IPR015421">
    <property type="entry name" value="PyrdxlP-dep_Trfase_major"/>
</dbReference>
<feature type="domain" description="Aminotransferase class V" evidence="11">
    <location>
        <begin position="4"/>
        <end position="354"/>
    </location>
</feature>
<evidence type="ECO:0000256" key="6">
    <source>
        <dbReference type="ARBA" id="ARBA00022898"/>
    </source>
</evidence>
<dbReference type="GO" id="GO:0051536">
    <property type="term" value="F:iron-sulfur cluster binding"/>
    <property type="evidence" value="ECO:0007669"/>
    <property type="project" value="UniProtKB-KW"/>
</dbReference>
<dbReference type="Pfam" id="PF00266">
    <property type="entry name" value="Aminotran_5"/>
    <property type="match status" value="1"/>
</dbReference>
<name>A0A518AP74_9BACT</name>
<dbReference type="KEGG" id="amuc:Pan181_27400"/>
<keyword evidence="5" id="KW-0479">Metal-binding</keyword>
<dbReference type="PROSITE" id="PS00595">
    <property type="entry name" value="AA_TRANSFER_CLASS_5"/>
    <property type="match status" value="1"/>
</dbReference>
<dbReference type="GO" id="GO:0031071">
    <property type="term" value="F:cysteine desulfurase activity"/>
    <property type="evidence" value="ECO:0007669"/>
    <property type="project" value="UniProtKB-EC"/>
</dbReference>
<evidence type="ECO:0000256" key="3">
    <source>
        <dbReference type="ARBA" id="ARBA00012239"/>
    </source>
</evidence>
<dbReference type="InterPro" id="IPR000192">
    <property type="entry name" value="Aminotrans_V_dom"/>
</dbReference>
<dbReference type="InterPro" id="IPR020578">
    <property type="entry name" value="Aminotrans_V_PyrdxlP_BS"/>
</dbReference>
<evidence type="ECO:0000256" key="8">
    <source>
        <dbReference type="ARBA" id="ARBA00023014"/>
    </source>
</evidence>
<dbReference type="Gene3D" id="3.90.1150.10">
    <property type="entry name" value="Aspartate Aminotransferase, domain 1"/>
    <property type="match status" value="1"/>
</dbReference>
<keyword evidence="8" id="KW-0411">Iron-sulfur</keyword>
<dbReference type="Proteomes" id="UP000315750">
    <property type="component" value="Chromosome"/>
</dbReference>
<reference evidence="12 13" key="1">
    <citation type="submission" date="2019-02" db="EMBL/GenBank/DDBJ databases">
        <title>Deep-cultivation of Planctomycetes and their phenomic and genomic characterization uncovers novel biology.</title>
        <authorList>
            <person name="Wiegand S."/>
            <person name="Jogler M."/>
            <person name="Boedeker C."/>
            <person name="Pinto D."/>
            <person name="Vollmers J."/>
            <person name="Rivas-Marin E."/>
            <person name="Kohn T."/>
            <person name="Peeters S.H."/>
            <person name="Heuer A."/>
            <person name="Rast P."/>
            <person name="Oberbeckmann S."/>
            <person name="Bunk B."/>
            <person name="Jeske O."/>
            <person name="Meyerdierks A."/>
            <person name="Storesund J.E."/>
            <person name="Kallscheuer N."/>
            <person name="Luecker S."/>
            <person name="Lage O.M."/>
            <person name="Pohl T."/>
            <person name="Merkel B.J."/>
            <person name="Hornburger P."/>
            <person name="Mueller R.-W."/>
            <person name="Bruemmer F."/>
            <person name="Labrenz M."/>
            <person name="Spormann A.M."/>
            <person name="Op den Camp H."/>
            <person name="Overmann J."/>
            <person name="Amann R."/>
            <person name="Jetten M.S.M."/>
            <person name="Mascher T."/>
            <person name="Medema M.H."/>
            <person name="Devos D.P."/>
            <person name="Kaster A.-K."/>
            <person name="Ovreas L."/>
            <person name="Rohde M."/>
            <person name="Galperin M.Y."/>
            <person name="Jogler C."/>
        </authorList>
    </citation>
    <scope>NUCLEOTIDE SEQUENCE [LARGE SCALE GENOMIC DNA]</scope>
    <source>
        <strain evidence="12 13">Pan181</strain>
    </source>
</reference>
<keyword evidence="4 12" id="KW-0808">Transferase</keyword>
<dbReference type="EC" id="2.8.1.7" evidence="3"/>
<keyword evidence="13" id="KW-1185">Reference proteome</keyword>
<protein>
    <recommendedName>
        <fullName evidence="3">cysteine desulfurase</fullName>
        <ecNumber evidence="3">2.8.1.7</ecNumber>
    </recommendedName>
</protein>